<dbReference type="Proteomes" id="UP000654075">
    <property type="component" value="Unassembled WGS sequence"/>
</dbReference>
<feature type="compositionally biased region" description="Polar residues" evidence="1">
    <location>
        <begin position="365"/>
        <end position="375"/>
    </location>
</feature>
<dbReference type="EMBL" id="CAJNNV010031383">
    <property type="protein sequence ID" value="CAE8635986.1"/>
    <property type="molecule type" value="Genomic_DNA"/>
</dbReference>
<accession>A0A813HDI0</accession>
<dbReference type="OrthoDB" id="443981at2759"/>
<sequence length="375" mass="40510">MSGAKVKQSLVQGTCSSGRRVSYEDAALFLSRCRARPERMRTLCSTKAARQGGESLVVSVEVAPGGPEVEVREISMADGWTGCRFSPAALWLALAIAKPEGFIAKARRPELLDGTLPTALELGCGVALAGLAAHALCYHTTLTDCLPGHLRSLLQRVQAPPGETPASSAETGSEGRCRSEAAAELRVRCLDWIEDVGQDACQRCIDKGSPENRATAGPEWERLAPESLRSFDLVLASDVLYEEHHAMLLPLVLERWLRPGGCWALSFAIRDEDMLCTFLTNLHAAGLLEENSECLSWETSCLADRCNYCSKQQGTGRAVAGQGPSLAELQEVVRGHEGGAILLQGRRPSQERKCNATSERGYGATQESNQRSLES</sequence>
<evidence type="ECO:0008006" key="4">
    <source>
        <dbReference type="Google" id="ProtNLM"/>
    </source>
</evidence>
<gene>
    <name evidence="2" type="ORF">PGLA1383_LOCUS51526</name>
</gene>
<name>A0A813HDI0_POLGL</name>
<protein>
    <recommendedName>
        <fullName evidence="4">Calmodulin-lysine N-methyltransferase</fullName>
    </recommendedName>
</protein>
<dbReference type="Gene3D" id="3.40.50.150">
    <property type="entry name" value="Vaccinia Virus protein VP39"/>
    <property type="match status" value="1"/>
</dbReference>
<evidence type="ECO:0000256" key="1">
    <source>
        <dbReference type="SAM" id="MobiDB-lite"/>
    </source>
</evidence>
<keyword evidence="3" id="KW-1185">Reference proteome</keyword>
<dbReference type="PANTHER" id="PTHR14614">
    <property type="entry name" value="HEPATOCELLULAR CARCINOMA-ASSOCIATED ANTIGEN"/>
    <property type="match status" value="1"/>
</dbReference>
<organism evidence="2 3">
    <name type="scientific">Polarella glacialis</name>
    <name type="common">Dinoflagellate</name>
    <dbReference type="NCBI Taxonomy" id="89957"/>
    <lineage>
        <taxon>Eukaryota</taxon>
        <taxon>Sar</taxon>
        <taxon>Alveolata</taxon>
        <taxon>Dinophyceae</taxon>
        <taxon>Suessiales</taxon>
        <taxon>Suessiaceae</taxon>
        <taxon>Polarella</taxon>
    </lineage>
</organism>
<feature type="region of interest" description="Disordered" evidence="1">
    <location>
        <begin position="347"/>
        <end position="375"/>
    </location>
</feature>
<proteinExistence type="predicted"/>
<dbReference type="PANTHER" id="PTHR14614:SF157">
    <property type="entry name" value="METHYLTRANSFERASE TYPE 12 DOMAIN-CONTAINING PROTEIN"/>
    <property type="match status" value="1"/>
</dbReference>
<dbReference type="InterPro" id="IPR019410">
    <property type="entry name" value="Methyltransf_16"/>
</dbReference>
<dbReference type="SUPFAM" id="SSF53335">
    <property type="entry name" value="S-adenosyl-L-methionine-dependent methyltransferases"/>
    <property type="match status" value="1"/>
</dbReference>
<reference evidence="2" key="1">
    <citation type="submission" date="2021-02" db="EMBL/GenBank/DDBJ databases">
        <authorList>
            <person name="Dougan E. K."/>
            <person name="Rhodes N."/>
            <person name="Thang M."/>
            <person name="Chan C."/>
        </authorList>
    </citation>
    <scope>NUCLEOTIDE SEQUENCE</scope>
</reference>
<evidence type="ECO:0000313" key="2">
    <source>
        <dbReference type="EMBL" id="CAE8635986.1"/>
    </source>
</evidence>
<evidence type="ECO:0000313" key="3">
    <source>
        <dbReference type="Proteomes" id="UP000654075"/>
    </source>
</evidence>
<dbReference type="InterPro" id="IPR029063">
    <property type="entry name" value="SAM-dependent_MTases_sf"/>
</dbReference>
<dbReference type="AlphaFoldDB" id="A0A813HDI0"/>
<comment type="caution">
    <text evidence="2">The sequence shown here is derived from an EMBL/GenBank/DDBJ whole genome shotgun (WGS) entry which is preliminary data.</text>
</comment>